<comment type="caution">
    <text evidence="7">The sequence shown here is derived from an EMBL/GenBank/DDBJ whole genome shotgun (WGS) entry which is preliminary data.</text>
</comment>
<dbReference type="InterPro" id="IPR034686">
    <property type="entry name" value="Terpene_cyclase-like_2"/>
</dbReference>
<sequence length="426" mass="48158">MTVIGDSFSGTSLTILVILDLRSGKRHFIFHSESNMYCFDAPSGTVKSKIIGPDQRKNAIFFCLDVDRDGMVKKERGGCLTHLLTPLSPNMMAPPVTFVLPDLMAGWPFKTTPNPHATQINAESAAWVQSYDAFNAKAQRTFDRCNFGAFAALAYPKAEPAHYRAAVDLINYYFVYDELSDEESGETVRKQAGAIMNAIRNPYAPPPPNEHILGVMARDFWIRTMEEGHASESTAKRFVEAFAQYTDCVAQQAEDRDVGRIRPIEEYLAMRRGTVGVRPSFDFFMLSEDLPDEAVKHPQIEKLVLGAIDLSILSNDIYSWNVEQAHGDENHNIVSVTMAEKGMSIQEAMDDVGKRYGKLSKAFLEDMKHIPAFPEPVNRRLREFVMFLGIWVTTNDEWSFITPRYFGEAAPEIREHRTVELLPKRK</sequence>
<dbReference type="SFLD" id="SFLDG01020">
    <property type="entry name" value="Terpene_Cyclase_Like_2"/>
    <property type="match status" value="1"/>
</dbReference>
<reference evidence="7" key="1">
    <citation type="submission" date="2023-06" db="EMBL/GenBank/DDBJ databases">
        <authorList>
            <consortium name="Lawrence Berkeley National Laboratory"/>
            <person name="Ahrendt S."/>
            <person name="Sahu N."/>
            <person name="Indic B."/>
            <person name="Wong-Bajracharya J."/>
            <person name="Merenyi Z."/>
            <person name="Ke H.-M."/>
            <person name="Monk M."/>
            <person name="Kocsube S."/>
            <person name="Drula E."/>
            <person name="Lipzen A."/>
            <person name="Balint B."/>
            <person name="Henrissat B."/>
            <person name="Andreopoulos B."/>
            <person name="Martin F.M."/>
            <person name="Harder C.B."/>
            <person name="Rigling D."/>
            <person name="Ford K.L."/>
            <person name="Foster G.D."/>
            <person name="Pangilinan J."/>
            <person name="Papanicolaou A."/>
            <person name="Barry K."/>
            <person name="LaButti K."/>
            <person name="Viragh M."/>
            <person name="Koriabine M."/>
            <person name="Yan M."/>
            <person name="Riley R."/>
            <person name="Champramary S."/>
            <person name="Plett K.L."/>
            <person name="Tsai I.J."/>
            <person name="Slot J."/>
            <person name="Sipos G."/>
            <person name="Plett J."/>
            <person name="Nagy L.G."/>
            <person name="Grigoriev I.V."/>
        </authorList>
    </citation>
    <scope>NUCLEOTIDE SEQUENCE</scope>
    <source>
        <strain evidence="7">ICMP 16352</strain>
    </source>
</reference>
<accession>A0AA39PBR6</accession>
<evidence type="ECO:0000256" key="4">
    <source>
        <dbReference type="ARBA" id="ARBA00022842"/>
    </source>
</evidence>
<dbReference type="GO" id="GO:0010333">
    <property type="term" value="F:terpene synthase activity"/>
    <property type="evidence" value="ECO:0007669"/>
    <property type="project" value="InterPro"/>
</dbReference>
<evidence type="ECO:0000313" key="7">
    <source>
        <dbReference type="EMBL" id="KAK0480724.1"/>
    </source>
</evidence>
<organism evidence="7 8">
    <name type="scientific">Armillaria novae-zelandiae</name>
    <dbReference type="NCBI Taxonomy" id="153914"/>
    <lineage>
        <taxon>Eukaryota</taxon>
        <taxon>Fungi</taxon>
        <taxon>Dikarya</taxon>
        <taxon>Basidiomycota</taxon>
        <taxon>Agaricomycotina</taxon>
        <taxon>Agaricomycetes</taxon>
        <taxon>Agaricomycetidae</taxon>
        <taxon>Agaricales</taxon>
        <taxon>Marasmiineae</taxon>
        <taxon>Physalacriaceae</taxon>
        <taxon>Armillaria</taxon>
    </lineage>
</organism>
<dbReference type="PANTHER" id="PTHR35201">
    <property type="entry name" value="TERPENE SYNTHASE"/>
    <property type="match status" value="1"/>
</dbReference>
<dbReference type="AlphaFoldDB" id="A0AA39PBR6"/>
<dbReference type="SFLD" id="SFLDS00005">
    <property type="entry name" value="Isoprenoid_Synthase_Type_I"/>
    <property type="match status" value="1"/>
</dbReference>
<name>A0AA39PBR6_9AGAR</name>
<keyword evidence="8" id="KW-1185">Reference proteome</keyword>
<dbReference type="GO" id="GO:0046872">
    <property type="term" value="F:metal ion binding"/>
    <property type="evidence" value="ECO:0007669"/>
    <property type="project" value="UniProtKB-KW"/>
</dbReference>
<dbReference type="GO" id="GO:0008299">
    <property type="term" value="P:isoprenoid biosynthetic process"/>
    <property type="evidence" value="ECO:0007669"/>
    <property type="project" value="UniProtKB-ARBA"/>
</dbReference>
<evidence type="ECO:0000256" key="2">
    <source>
        <dbReference type="ARBA" id="ARBA00006333"/>
    </source>
</evidence>
<dbReference type="SUPFAM" id="SSF48576">
    <property type="entry name" value="Terpenoid synthases"/>
    <property type="match status" value="1"/>
</dbReference>
<evidence type="ECO:0000256" key="3">
    <source>
        <dbReference type="ARBA" id="ARBA00022723"/>
    </source>
</evidence>
<evidence type="ECO:0000256" key="6">
    <source>
        <dbReference type="RuleBase" id="RU366034"/>
    </source>
</evidence>
<comment type="similarity">
    <text evidence="2 6">Belongs to the terpene synthase family.</text>
</comment>
<dbReference type="EC" id="4.2.3.-" evidence="6"/>
<dbReference type="EMBL" id="JAUEPR010000009">
    <property type="protein sequence ID" value="KAK0480724.1"/>
    <property type="molecule type" value="Genomic_DNA"/>
</dbReference>
<dbReference type="Gene3D" id="1.10.600.10">
    <property type="entry name" value="Farnesyl Diphosphate Synthase"/>
    <property type="match status" value="1"/>
</dbReference>
<keyword evidence="5 6" id="KW-0456">Lyase</keyword>
<gene>
    <name evidence="7" type="ORF">IW261DRAFT_1474237</name>
</gene>
<keyword evidence="4 6" id="KW-0460">Magnesium</keyword>
<evidence type="ECO:0000256" key="1">
    <source>
        <dbReference type="ARBA" id="ARBA00001946"/>
    </source>
</evidence>
<comment type="cofactor">
    <cofactor evidence="1 6">
        <name>Mg(2+)</name>
        <dbReference type="ChEBI" id="CHEBI:18420"/>
    </cofactor>
</comment>
<evidence type="ECO:0000313" key="8">
    <source>
        <dbReference type="Proteomes" id="UP001175227"/>
    </source>
</evidence>
<dbReference type="InterPro" id="IPR008949">
    <property type="entry name" value="Isoprenoid_synthase_dom_sf"/>
</dbReference>
<dbReference type="Pfam" id="PF19086">
    <property type="entry name" value="Terpene_syn_C_2"/>
    <property type="match status" value="1"/>
</dbReference>
<evidence type="ECO:0000256" key="5">
    <source>
        <dbReference type="ARBA" id="ARBA00023239"/>
    </source>
</evidence>
<proteinExistence type="inferred from homology"/>
<protein>
    <recommendedName>
        <fullName evidence="6">Terpene synthase</fullName>
        <ecNumber evidence="6">4.2.3.-</ecNumber>
    </recommendedName>
</protein>
<keyword evidence="3 6" id="KW-0479">Metal-binding</keyword>
<dbReference type="PANTHER" id="PTHR35201:SF4">
    <property type="entry name" value="BETA-PINACENE SYNTHASE-RELATED"/>
    <property type="match status" value="1"/>
</dbReference>
<dbReference type="Proteomes" id="UP001175227">
    <property type="component" value="Unassembled WGS sequence"/>
</dbReference>